<keyword evidence="3" id="KW-1185">Reference proteome</keyword>
<evidence type="ECO:0000256" key="1">
    <source>
        <dbReference type="SAM" id="SignalP"/>
    </source>
</evidence>
<proteinExistence type="predicted"/>
<dbReference type="EMBL" id="BPMK01000003">
    <property type="protein sequence ID" value="GIZ50755.1"/>
    <property type="molecule type" value="Genomic_DNA"/>
</dbReference>
<dbReference type="CDD" id="cd14789">
    <property type="entry name" value="Tiki"/>
    <property type="match status" value="1"/>
</dbReference>
<feature type="signal peptide" evidence="1">
    <location>
        <begin position="1"/>
        <end position="22"/>
    </location>
</feature>
<dbReference type="PANTHER" id="PTHR40590">
    <property type="entry name" value="CYTOPLASMIC PROTEIN-RELATED"/>
    <property type="match status" value="1"/>
</dbReference>
<sequence length="313" mass="33739">MKRGIAVLLSVVAGLLWQPVAAGNDAAAAAATQAISAPPSSAPARGALYRIRHRGSTSYLFGTVHVGTPSLFPLAPEVTRALAEAGKLVLEIDTRQAAPFQAALDKHGVYQDGDDVSRHLSPATLSLLQRALSRAGLEWHAMRRFKPWLLANLLVGLDLEQGGYQRAHGAEMFLLSIAGTRTVHELESAEYQMSLFDAMDDATQEQYLREQLAELDDGKAMQKARALIGAWASGNGEALENIVRDSLRDGTLSSSFAYRVLLEKRNPEMAEKIVRMLESGESAFVGVGLLHLVGEAGLPALLKAHGMEVEKVH</sequence>
<evidence type="ECO:0008006" key="4">
    <source>
        <dbReference type="Google" id="ProtNLM"/>
    </source>
</evidence>
<organism evidence="2 3">
    <name type="scientific">Noviherbaspirillum aridicola</name>
    <dbReference type="NCBI Taxonomy" id="2849687"/>
    <lineage>
        <taxon>Bacteria</taxon>
        <taxon>Pseudomonadati</taxon>
        <taxon>Pseudomonadota</taxon>
        <taxon>Betaproteobacteria</taxon>
        <taxon>Burkholderiales</taxon>
        <taxon>Oxalobacteraceae</taxon>
        <taxon>Noviherbaspirillum</taxon>
    </lineage>
</organism>
<accession>A0ABQ4Q1T1</accession>
<dbReference type="PANTHER" id="PTHR40590:SF1">
    <property type="entry name" value="CYTOPLASMIC PROTEIN"/>
    <property type="match status" value="1"/>
</dbReference>
<name>A0ABQ4Q1T1_9BURK</name>
<dbReference type="InterPro" id="IPR047111">
    <property type="entry name" value="YbaP-like"/>
</dbReference>
<feature type="chain" id="PRO_5045394933" description="TraB/GumN family protein" evidence="1">
    <location>
        <begin position="23"/>
        <end position="313"/>
    </location>
</feature>
<dbReference type="Proteomes" id="UP000887222">
    <property type="component" value="Unassembled WGS sequence"/>
</dbReference>
<reference evidence="2 3" key="1">
    <citation type="journal article" date="2022" name="Int. J. Syst. Evol. Microbiol.">
        <title>Noviherbaspirillum aridicola sp. nov., isolated from an arid soil in Pakistan.</title>
        <authorList>
            <person name="Khan I.U."/>
            <person name="Saqib M."/>
            <person name="Amin A."/>
            <person name="Hussain F."/>
            <person name="Li L."/>
            <person name="Liu Y.H."/>
            <person name="Fang B.Z."/>
            <person name="Ahmed I."/>
            <person name="Li W.J."/>
        </authorList>
    </citation>
    <scope>NUCLEOTIDE SEQUENCE [LARGE SCALE GENOMIC DNA]</scope>
    <source>
        <strain evidence="2 3">NCCP-691</strain>
    </source>
</reference>
<gene>
    <name evidence="2" type="ORF">NCCP691_07690</name>
</gene>
<dbReference type="Pfam" id="PF01963">
    <property type="entry name" value="TraB_PrgY_gumN"/>
    <property type="match status" value="1"/>
</dbReference>
<protein>
    <recommendedName>
        <fullName evidence="4">TraB/GumN family protein</fullName>
    </recommendedName>
</protein>
<dbReference type="RefSeq" id="WP_220806932.1">
    <property type="nucleotide sequence ID" value="NZ_BPMK01000003.1"/>
</dbReference>
<keyword evidence="1" id="KW-0732">Signal</keyword>
<evidence type="ECO:0000313" key="2">
    <source>
        <dbReference type="EMBL" id="GIZ50755.1"/>
    </source>
</evidence>
<evidence type="ECO:0000313" key="3">
    <source>
        <dbReference type="Proteomes" id="UP000887222"/>
    </source>
</evidence>
<comment type="caution">
    <text evidence="2">The sequence shown here is derived from an EMBL/GenBank/DDBJ whole genome shotgun (WGS) entry which is preliminary data.</text>
</comment>
<dbReference type="InterPro" id="IPR002816">
    <property type="entry name" value="TraB/PrgY/GumN_fam"/>
</dbReference>